<dbReference type="EMBL" id="JAMYWD010000005">
    <property type="protein sequence ID" value="KAJ4970098.1"/>
    <property type="molecule type" value="Genomic_DNA"/>
</dbReference>
<organism evidence="1 2">
    <name type="scientific">Protea cynaroides</name>
    <dbReference type="NCBI Taxonomy" id="273540"/>
    <lineage>
        <taxon>Eukaryota</taxon>
        <taxon>Viridiplantae</taxon>
        <taxon>Streptophyta</taxon>
        <taxon>Embryophyta</taxon>
        <taxon>Tracheophyta</taxon>
        <taxon>Spermatophyta</taxon>
        <taxon>Magnoliopsida</taxon>
        <taxon>Proteales</taxon>
        <taxon>Proteaceae</taxon>
        <taxon>Protea</taxon>
    </lineage>
</organism>
<sequence length="142" mass="15578">MVADLEEFSALPNRCADVRVKEVIGKDRYGSMDEVLEVFPLLPSNLCILINPAVPDVLVAKEVVLQNLSEVGSKFLEEELHGEREGGISRGTCNPPLLFSDEERETFGECSTESMALKTVESALIGFFVGRKQGFNVVKSSL</sequence>
<evidence type="ECO:0000313" key="2">
    <source>
        <dbReference type="Proteomes" id="UP001141806"/>
    </source>
</evidence>
<dbReference type="Proteomes" id="UP001141806">
    <property type="component" value="Unassembled WGS sequence"/>
</dbReference>
<reference evidence="1" key="1">
    <citation type="journal article" date="2023" name="Plant J.">
        <title>The genome of the king protea, Protea cynaroides.</title>
        <authorList>
            <person name="Chang J."/>
            <person name="Duong T.A."/>
            <person name="Schoeman C."/>
            <person name="Ma X."/>
            <person name="Roodt D."/>
            <person name="Barker N."/>
            <person name="Li Z."/>
            <person name="Van de Peer Y."/>
            <person name="Mizrachi E."/>
        </authorList>
    </citation>
    <scope>NUCLEOTIDE SEQUENCE</scope>
    <source>
        <tissue evidence="1">Young leaves</tissue>
    </source>
</reference>
<gene>
    <name evidence="1" type="ORF">NE237_003197</name>
</gene>
<keyword evidence="2" id="KW-1185">Reference proteome</keyword>
<accession>A0A9Q0KG95</accession>
<comment type="caution">
    <text evidence="1">The sequence shown here is derived from an EMBL/GenBank/DDBJ whole genome shotgun (WGS) entry which is preliminary data.</text>
</comment>
<dbReference type="AlphaFoldDB" id="A0A9Q0KG95"/>
<evidence type="ECO:0000313" key="1">
    <source>
        <dbReference type="EMBL" id="KAJ4970098.1"/>
    </source>
</evidence>
<name>A0A9Q0KG95_9MAGN</name>
<proteinExistence type="predicted"/>
<protein>
    <submittedName>
        <fullName evidence="1">Uncharacterized protein</fullName>
    </submittedName>
</protein>